<gene>
    <name evidence="2" type="ORF">N7469_010486</name>
</gene>
<dbReference type="RefSeq" id="XP_056496522.1">
    <property type="nucleotide sequence ID" value="XM_056649391.1"/>
</dbReference>
<dbReference type="AlphaFoldDB" id="A0A9W9TGK2"/>
<organism evidence="2 3">
    <name type="scientific">Penicillium citrinum</name>
    <dbReference type="NCBI Taxonomy" id="5077"/>
    <lineage>
        <taxon>Eukaryota</taxon>
        <taxon>Fungi</taxon>
        <taxon>Dikarya</taxon>
        <taxon>Ascomycota</taxon>
        <taxon>Pezizomycotina</taxon>
        <taxon>Eurotiomycetes</taxon>
        <taxon>Eurotiomycetidae</taxon>
        <taxon>Eurotiales</taxon>
        <taxon>Aspergillaceae</taxon>
        <taxon>Penicillium</taxon>
    </lineage>
</organism>
<reference evidence="2" key="1">
    <citation type="submission" date="2022-11" db="EMBL/GenBank/DDBJ databases">
        <authorList>
            <person name="Petersen C."/>
        </authorList>
    </citation>
    <scope>NUCLEOTIDE SEQUENCE</scope>
    <source>
        <strain evidence="2">IBT 23319</strain>
    </source>
</reference>
<dbReference type="Proteomes" id="UP001147733">
    <property type="component" value="Unassembled WGS sequence"/>
</dbReference>
<proteinExistence type="predicted"/>
<name>A0A9W9TGK2_PENCI</name>
<comment type="caution">
    <text evidence="2">The sequence shown here is derived from an EMBL/GenBank/DDBJ whole genome shotgun (WGS) entry which is preliminary data.</text>
</comment>
<feature type="compositionally biased region" description="Basic and acidic residues" evidence="1">
    <location>
        <begin position="22"/>
        <end position="40"/>
    </location>
</feature>
<evidence type="ECO:0000313" key="3">
    <source>
        <dbReference type="Proteomes" id="UP001147733"/>
    </source>
</evidence>
<sequence length="63" mass="6893">MSGQDDTKSLKEKVLSILPSHDASRAKEFDNESKGPFRSIDRSQEISALAVAAAARDMPGRQF</sequence>
<dbReference type="OrthoDB" id="10418817at2759"/>
<keyword evidence="3" id="KW-1185">Reference proteome</keyword>
<accession>A0A9W9TGK2</accession>
<feature type="region of interest" description="Disordered" evidence="1">
    <location>
        <begin position="21"/>
        <end position="40"/>
    </location>
</feature>
<evidence type="ECO:0000256" key="1">
    <source>
        <dbReference type="SAM" id="MobiDB-lite"/>
    </source>
</evidence>
<dbReference type="GeneID" id="81388558"/>
<protein>
    <submittedName>
        <fullName evidence="2">Uncharacterized protein</fullName>
    </submittedName>
</protein>
<evidence type="ECO:0000313" key="2">
    <source>
        <dbReference type="EMBL" id="KAJ5221599.1"/>
    </source>
</evidence>
<dbReference type="EMBL" id="JAPQKT010000009">
    <property type="protein sequence ID" value="KAJ5221599.1"/>
    <property type="molecule type" value="Genomic_DNA"/>
</dbReference>
<reference evidence="2" key="2">
    <citation type="journal article" date="2023" name="IMA Fungus">
        <title>Comparative genomic study of the Penicillium genus elucidates a diverse pangenome and 15 lateral gene transfer events.</title>
        <authorList>
            <person name="Petersen C."/>
            <person name="Sorensen T."/>
            <person name="Nielsen M.R."/>
            <person name="Sondergaard T.E."/>
            <person name="Sorensen J.L."/>
            <person name="Fitzpatrick D.A."/>
            <person name="Frisvad J.C."/>
            <person name="Nielsen K.L."/>
        </authorList>
    </citation>
    <scope>NUCLEOTIDE SEQUENCE</scope>
    <source>
        <strain evidence="2">IBT 23319</strain>
    </source>
</reference>